<organism evidence="1 2">
    <name type="scientific">Lactobacillus amylovorus</name>
    <dbReference type="NCBI Taxonomy" id="1604"/>
    <lineage>
        <taxon>Bacteria</taxon>
        <taxon>Bacillati</taxon>
        <taxon>Bacillota</taxon>
        <taxon>Bacilli</taxon>
        <taxon>Lactobacillales</taxon>
        <taxon>Lactobacillaceae</taxon>
        <taxon>Lactobacillus</taxon>
    </lineage>
</organism>
<reference evidence="1" key="2">
    <citation type="submission" date="2022-10" db="EMBL/GenBank/DDBJ databases">
        <authorList>
            <person name="Kostovova I."/>
            <person name="Moravkova M."/>
            <person name="Pechar R."/>
        </authorList>
    </citation>
    <scope>NUCLEOTIDE SEQUENCE</scope>
    <source>
        <strain evidence="1">M356A</strain>
    </source>
</reference>
<sequence>MKHGKDDEMKIIIDADTYFNLKKYADKIGEPVSMVATGAINRFLKNME</sequence>
<dbReference type="EMBL" id="JAOTGU010000001">
    <property type="protein sequence ID" value="MDB6261162.1"/>
    <property type="molecule type" value="Genomic_DNA"/>
</dbReference>
<evidence type="ECO:0000313" key="2">
    <source>
        <dbReference type="Proteomes" id="UP001143700"/>
    </source>
</evidence>
<accession>A0A9X3W7T6</accession>
<evidence type="ECO:0000313" key="1">
    <source>
        <dbReference type="EMBL" id="MDB6261162.1"/>
    </source>
</evidence>
<reference evidence="1" key="1">
    <citation type="journal article" date="2022" name="Microorganisms">
        <title>Antibiotic Susceptibility, Resistance Gene Determinants and Corresponding Genomic Regions in Lactobacillus amylovorus Isolates Derived from Wild Boars and Domestic Pigs.</title>
        <authorList>
            <person name="Moravkova M."/>
            <person name="Kostovova I."/>
            <person name="Kavanova K."/>
            <person name="Pechar R."/>
            <person name="Stanek S."/>
            <person name="Brychta A."/>
            <person name="Zeman M."/>
            <person name="Kubasova T."/>
        </authorList>
    </citation>
    <scope>NUCLEOTIDE SEQUENCE</scope>
    <source>
        <strain evidence="1">M356A</strain>
    </source>
</reference>
<dbReference type="Proteomes" id="UP001143700">
    <property type="component" value="Unassembled WGS sequence"/>
</dbReference>
<comment type="caution">
    <text evidence="1">The sequence shown here is derived from an EMBL/GenBank/DDBJ whole genome shotgun (WGS) entry which is preliminary data.</text>
</comment>
<dbReference type="AlphaFoldDB" id="A0A9X3W7T6"/>
<gene>
    <name evidence="1" type="ORF">ODV15_00980</name>
</gene>
<proteinExistence type="predicted"/>
<name>A0A9X3W7T6_LACAM</name>
<protein>
    <submittedName>
        <fullName evidence="1">Uncharacterized protein</fullName>
    </submittedName>
</protein>